<accession>A0A0N1PCT3</accession>
<protein>
    <recommendedName>
        <fullName evidence="5">Transmembrane protein</fullName>
    </recommendedName>
</protein>
<evidence type="ECO:0000313" key="3">
    <source>
        <dbReference type="EMBL" id="KPI84383.1"/>
    </source>
</evidence>
<name>A0A0N1PCT3_LEPSE</name>
<dbReference type="VEuPathDB" id="TriTrypDB:Lsey_0264_0070"/>
<keyword evidence="4" id="KW-1185">Reference proteome</keyword>
<proteinExistence type="predicted"/>
<evidence type="ECO:0000256" key="2">
    <source>
        <dbReference type="SAM" id="Phobius"/>
    </source>
</evidence>
<keyword evidence="2" id="KW-1133">Transmembrane helix</keyword>
<evidence type="ECO:0000313" key="4">
    <source>
        <dbReference type="Proteomes" id="UP000038009"/>
    </source>
</evidence>
<feature type="transmembrane region" description="Helical" evidence="2">
    <location>
        <begin position="190"/>
        <end position="214"/>
    </location>
</feature>
<gene>
    <name evidence="3" type="ORF">ABL78_6564</name>
</gene>
<keyword evidence="2" id="KW-0472">Membrane</keyword>
<dbReference type="OrthoDB" id="273526at2759"/>
<dbReference type="AlphaFoldDB" id="A0A0N1PCT3"/>
<dbReference type="EMBL" id="LJSK01000264">
    <property type="protein sequence ID" value="KPI84383.1"/>
    <property type="molecule type" value="Genomic_DNA"/>
</dbReference>
<evidence type="ECO:0000256" key="1">
    <source>
        <dbReference type="SAM" id="MobiDB-lite"/>
    </source>
</evidence>
<evidence type="ECO:0008006" key="5">
    <source>
        <dbReference type="Google" id="ProtNLM"/>
    </source>
</evidence>
<organism evidence="3 4">
    <name type="scientific">Leptomonas seymouri</name>
    <dbReference type="NCBI Taxonomy" id="5684"/>
    <lineage>
        <taxon>Eukaryota</taxon>
        <taxon>Discoba</taxon>
        <taxon>Euglenozoa</taxon>
        <taxon>Kinetoplastea</taxon>
        <taxon>Metakinetoplastina</taxon>
        <taxon>Trypanosomatida</taxon>
        <taxon>Trypanosomatidae</taxon>
        <taxon>Leishmaniinae</taxon>
        <taxon>Leptomonas</taxon>
    </lineage>
</organism>
<dbReference type="OMA" id="MAWEASE"/>
<sequence>MYLRRTSSLAYPLSSKSTSSMLPLPLQVRNLATRSLPPPKASFCSYTTLLTATRAQHASTPPTAADGQAHEPPKMEAAEQRAQRDGVHIDASRLPSTIPGISQEELAARITAYHTKMAWEASELSSNALAQEVELMRRSLSPDAFEAYMRDLEKGMAAAAKEQAKLAAMSPLELHQYQQKKKRQAVRYEWYKTFMMIFALVGSTALLFSLFLFFE</sequence>
<feature type="region of interest" description="Disordered" evidence="1">
    <location>
        <begin position="54"/>
        <end position="78"/>
    </location>
</feature>
<dbReference type="Proteomes" id="UP000038009">
    <property type="component" value="Unassembled WGS sequence"/>
</dbReference>
<comment type="caution">
    <text evidence="3">The sequence shown here is derived from an EMBL/GenBank/DDBJ whole genome shotgun (WGS) entry which is preliminary data.</text>
</comment>
<feature type="compositionally biased region" description="Basic and acidic residues" evidence="1">
    <location>
        <begin position="68"/>
        <end position="78"/>
    </location>
</feature>
<keyword evidence="2" id="KW-0812">Transmembrane</keyword>
<reference evidence="3 4" key="1">
    <citation type="journal article" date="2015" name="PLoS Pathog.">
        <title>Leptomonas seymouri: Adaptations to the Dixenous Life Cycle Analyzed by Genome Sequencing, Transcriptome Profiling and Co-infection with Leishmania donovani.</title>
        <authorList>
            <person name="Kraeva N."/>
            <person name="Butenko A."/>
            <person name="Hlavacova J."/>
            <person name="Kostygov A."/>
            <person name="Myskova J."/>
            <person name="Grybchuk D."/>
            <person name="Lestinova T."/>
            <person name="Votypka J."/>
            <person name="Volf P."/>
            <person name="Opperdoes F."/>
            <person name="Flegontov P."/>
            <person name="Lukes J."/>
            <person name="Yurchenko V."/>
        </authorList>
    </citation>
    <scope>NUCLEOTIDE SEQUENCE [LARGE SCALE GENOMIC DNA]</scope>
    <source>
        <strain evidence="3 4">ATCC 30220</strain>
    </source>
</reference>